<keyword evidence="2" id="KW-1185">Reference proteome</keyword>
<evidence type="ECO:0000313" key="1">
    <source>
        <dbReference type="EMBL" id="KJE76537.1"/>
    </source>
</evidence>
<evidence type="ECO:0000313" key="2">
    <source>
        <dbReference type="Proteomes" id="UP000032336"/>
    </source>
</evidence>
<accession>A0A0D8FWA1</accession>
<name>A0A0D8FWA1_9ACTN</name>
<sequence>MNCPDYGEGSSLWREGSTVRLLFLQHGVARECLRFAPNTTSVQECSKSLVRLEPFGLCEPTALGIPSVAENPDTLHASSTPRTSAV</sequence>
<dbReference type="Proteomes" id="UP000032336">
    <property type="component" value="Unassembled WGS sequence"/>
</dbReference>
<reference evidence="1 2" key="1">
    <citation type="submission" date="2015-01" db="EMBL/GenBank/DDBJ databases">
        <title>Draft genome of the acidophilic iron oxidizer Ferrimicrobium acidiphilum strain T23.</title>
        <authorList>
            <person name="Poehlein A."/>
            <person name="Eisen S."/>
            <person name="Schloemann M."/>
            <person name="Johnson B.D."/>
            <person name="Daniel R."/>
            <person name="Muehling M."/>
        </authorList>
    </citation>
    <scope>NUCLEOTIDE SEQUENCE [LARGE SCALE GENOMIC DNA]</scope>
    <source>
        <strain evidence="1 2">T23</strain>
    </source>
</reference>
<protein>
    <submittedName>
        <fullName evidence="1">Uncharacterized protein</fullName>
    </submittedName>
</protein>
<proteinExistence type="predicted"/>
<organism evidence="1 2">
    <name type="scientific">Ferrimicrobium acidiphilum DSM 19497</name>
    <dbReference type="NCBI Taxonomy" id="1121877"/>
    <lineage>
        <taxon>Bacteria</taxon>
        <taxon>Bacillati</taxon>
        <taxon>Actinomycetota</taxon>
        <taxon>Acidimicrobiia</taxon>
        <taxon>Acidimicrobiales</taxon>
        <taxon>Acidimicrobiaceae</taxon>
        <taxon>Ferrimicrobium</taxon>
    </lineage>
</organism>
<comment type="caution">
    <text evidence="1">The sequence shown here is derived from an EMBL/GenBank/DDBJ whole genome shotgun (WGS) entry which is preliminary data.</text>
</comment>
<gene>
    <name evidence="1" type="ORF">FEAC_17640</name>
</gene>
<dbReference type="EMBL" id="JXUW01000015">
    <property type="protein sequence ID" value="KJE76537.1"/>
    <property type="molecule type" value="Genomic_DNA"/>
</dbReference>
<dbReference type="AlphaFoldDB" id="A0A0D8FWA1"/>